<dbReference type="Proteomes" id="UP000729701">
    <property type="component" value="Unassembled WGS sequence"/>
</dbReference>
<dbReference type="InterPro" id="IPR009836">
    <property type="entry name" value="GRDP-like"/>
</dbReference>
<accession>A0A951QJ33</accession>
<dbReference type="AlphaFoldDB" id="A0A951QJ33"/>
<sequence length="161" mass="18284">MSIVTFLYKLNNLDLQPIVRKLMSKSDGSGWTFQQTEVAIARYKMFLHLNFLFPDTPLVPTKEIDQVWHAHILADTKRYSHDCDNLFGYFLHHSSDEMQCQNQDTAFALTQALFDKFFGVAILEDIQAAPCVSLPVSACATLPFALQPSNTQDYLTKSAFL</sequence>
<gene>
    <name evidence="1" type="ORF">KME60_00610</name>
</gene>
<dbReference type="PANTHER" id="PTHR34365">
    <property type="entry name" value="ENOLASE (DUF1399)"/>
    <property type="match status" value="1"/>
</dbReference>
<dbReference type="Pfam" id="PF07173">
    <property type="entry name" value="GRDP-like"/>
    <property type="match status" value="1"/>
</dbReference>
<proteinExistence type="predicted"/>
<evidence type="ECO:0000313" key="1">
    <source>
        <dbReference type="EMBL" id="MBW4665962.1"/>
    </source>
</evidence>
<organism evidence="1 2">
    <name type="scientific">Cyanomargarita calcarea GSE-NOS-MK-12-04C</name>
    <dbReference type="NCBI Taxonomy" id="2839659"/>
    <lineage>
        <taxon>Bacteria</taxon>
        <taxon>Bacillati</taxon>
        <taxon>Cyanobacteriota</taxon>
        <taxon>Cyanophyceae</taxon>
        <taxon>Nostocales</taxon>
        <taxon>Cyanomargaritaceae</taxon>
        <taxon>Cyanomargarita</taxon>
    </lineage>
</organism>
<protein>
    <submittedName>
        <fullName evidence="1">Glycine-rich domain-containing protein-like</fullName>
    </submittedName>
</protein>
<dbReference type="PANTHER" id="PTHR34365:SF7">
    <property type="entry name" value="GLYCINE-RICH DOMAIN-CONTAINING PROTEIN 1"/>
    <property type="match status" value="1"/>
</dbReference>
<reference evidence="1" key="2">
    <citation type="journal article" date="2022" name="Microbiol. Resour. Announc.">
        <title>Metagenome Sequencing to Explore Phylogenomics of Terrestrial Cyanobacteria.</title>
        <authorList>
            <person name="Ward R.D."/>
            <person name="Stajich J.E."/>
            <person name="Johansen J.R."/>
            <person name="Huntemann M."/>
            <person name="Clum A."/>
            <person name="Foster B."/>
            <person name="Foster B."/>
            <person name="Roux S."/>
            <person name="Palaniappan K."/>
            <person name="Varghese N."/>
            <person name="Mukherjee S."/>
            <person name="Reddy T.B.K."/>
            <person name="Daum C."/>
            <person name="Copeland A."/>
            <person name="Chen I.A."/>
            <person name="Ivanova N.N."/>
            <person name="Kyrpides N.C."/>
            <person name="Shapiro N."/>
            <person name="Eloe-Fadrosh E.A."/>
            <person name="Pietrasiak N."/>
        </authorList>
    </citation>
    <scope>NUCLEOTIDE SEQUENCE</scope>
    <source>
        <strain evidence="1">GSE-NOS-MK-12-04C</strain>
    </source>
</reference>
<dbReference type="EMBL" id="JAHHGZ010000001">
    <property type="protein sequence ID" value="MBW4665962.1"/>
    <property type="molecule type" value="Genomic_DNA"/>
</dbReference>
<evidence type="ECO:0000313" key="2">
    <source>
        <dbReference type="Proteomes" id="UP000729701"/>
    </source>
</evidence>
<name>A0A951QJ33_9CYAN</name>
<reference evidence="1" key="1">
    <citation type="submission" date="2021-05" db="EMBL/GenBank/DDBJ databases">
        <authorList>
            <person name="Pietrasiak N."/>
            <person name="Ward R."/>
            <person name="Stajich J.E."/>
            <person name="Kurbessoian T."/>
        </authorList>
    </citation>
    <scope>NUCLEOTIDE SEQUENCE</scope>
    <source>
        <strain evidence="1">GSE-NOS-MK-12-04C</strain>
    </source>
</reference>
<comment type="caution">
    <text evidence="1">The sequence shown here is derived from an EMBL/GenBank/DDBJ whole genome shotgun (WGS) entry which is preliminary data.</text>
</comment>